<dbReference type="Proteomes" id="UP000823388">
    <property type="component" value="Chromosome 1K"/>
</dbReference>
<organism evidence="1 2">
    <name type="scientific">Panicum virgatum</name>
    <name type="common">Blackwell switchgrass</name>
    <dbReference type="NCBI Taxonomy" id="38727"/>
    <lineage>
        <taxon>Eukaryota</taxon>
        <taxon>Viridiplantae</taxon>
        <taxon>Streptophyta</taxon>
        <taxon>Embryophyta</taxon>
        <taxon>Tracheophyta</taxon>
        <taxon>Spermatophyta</taxon>
        <taxon>Magnoliopsida</taxon>
        <taxon>Liliopsida</taxon>
        <taxon>Poales</taxon>
        <taxon>Poaceae</taxon>
        <taxon>PACMAD clade</taxon>
        <taxon>Panicoideae</taxon>
        <taxon>Panicodae</taxon>
        <taxon>Paniceae</taxon>
        <taxon>Panicinae</taxon>
        <taxon>Panicum</taxon>
        <taxon>Panicum sect. Hiantes</taxon>
    </lineage>
</organism>
<accession>A0A8T0XVZ3</accession>
<gene>
    <name evidence="1" type="ORF">PVAP13_1KG495010</name>
</gene>
<reference evidence="1" key="1">
    <citation type="submission" date="2020-05" db="EMBL/GenBank/DDBJ databases">
        <title>WGS assembly of Panicum virgatum.</title>
        <authorList>
            <person name="Lovell J.T."/>
            <person name="Jenkins J."/>
            <person name="Shu S."/>
            <person name="Juenger T.E."/>
            <person name="Schmutz J."/>
        </authorList>
    </citation>
    <scope>NUCLEOTIDE SEQUENCE</scope>
    <source>
        <strain evidence="1">AP13</strain>
    </source>
</reference>
<protein>
    <submittedName>
        <fullName evidence="1">Uncharacterized protein</fullName>
    </submittedName>
</protein>
<dbReference type="AlphaFoldDB" id="A0A8T0XVZ3"/>
<comment type="caution">
    <text evidence="1">The sequence shown here is derived from an EMBL/GenBank/DDBJ whole genome shotgun (WGS) entry which is preliminary data.</text>
</comment>
<dbReference type="EMBL" id="CM029037">
    <property type="protein sequence ID" value="KAG2661274.1"/>
    <property type="molecule type" value="Genomic_DNA"/>
</dbReference>
<sequence>MRRPSGVFHAQEQTYMCVSFFDRVIVCVCIYVEAKSYASGSGRSTCTAGASDGVKLLTTNRPQLHHLEQNMDDESPWFGKRRRRACLPRPS</sequence>
<evidence type="ECO:0000313" key="1">
    <source>
        <dbReference type="EMBL" id="KAG2661274.1"/>
    </source>
</evidence>
<keyword evidence="2" id="KW-1185">Reference proteome</keyword>
<name>A0A8T0XVZ3_PANVG</name>
<proteinExistence type="predicted"/>
<evidence type="ECO:0000313" key="2">
    <source>
        <dbReference type="Proteomes" id="UP000823388"/>
    </source>
</evidence>